<accession>A0A6C2UHQ6</accession>
<organism evidence="1 2">
    <name type="scientific">Pontiella sulfatireligans</name>
    <dbReference type="NCBI Taxonomy" id="2750658"/>
    <lineage>
        <taxon>Bacteria</taxon>
        <taxon>Pseudomonadati</taxon>
        <taxon>Kiritimatiellota</taxon>
        <taxon>Kiritimatiellia</taxon>
        <taxon>Kiritimatiellales</taxon>
        <taxon>Pontiellaceae</taxon>
        <taxon>Pontiella</taxon>
    </lineage>
</organism>
<dbReference type="InterPro" id="IPR016195">
    <property type="entry name" value="Pol/histidinol_Pase-like"/>
</dbReference>
<dbReference type="RefSeq" id="WP_136060872.1">
    <property type="nucleotide sequence ID" value="NZ_CAAHFH010000001.1"/>
</dbReference>
<sequence length="811" mass="90631">MKPEQKSKQPRGEYPACQDLDIPADGGMSEWSRRSFLNIMAATGALTCVPSGLFAAPGGSQSAVSWPEKVEQFPAMACDAAGTAWMAFLSRPKRRGFVRVDRVVNGRHINCSSLDTSRATAIGIPRLTGEASGCTVVFPLEIKDKWQIAFARIDGSGQKSELQMIPCEGNANLSPVVASNKGTTWILWESNAGTHRGIYACCVTNGNVGIPQRITAPDANSYNPTIVALPDGRFFAAWDSYREEQSNIYGVWCIDGKWQTEMSLTRDARIERHPHLAVRGTEVWMAWQANSYPKINLNALDEQRVVVARLDGEKLMMPTDMFERVSIPKRHLMRPRIGFDASGALWLSATLGAKKKQAGWTPVLWSYGKDGWSEIIKLSSQEGRWQPVPLAFPKSGKVVASSQYDDLPRTWDDTLGKYRDWKSGIAVKTLPSEEPGRPTLVPLAMPATEFSLPSKSKFCNATFPRQTWKTHSGELSLFFGDLHEHTDISVCNRRFNPPGHDLYANVRDIEQLDFCAITDHGYNFDPQQWSLNAEQTRQNHDPQRFVTFLAQEWTSSRGPTSGGHGHRNLIFLDPYQSKFYDSFENKQTPRQVWDDLKDTDFIFIPHQLADGQHKGSGNPPTDWTYTDERLQPVAEIFQGRQSYEYLGCPRQAPHGEPVKGNYLQDAWAKGIVIGVIASPDHGGGTGKAGVWAQDLTRESIFEAIRARHTFGTSHPKMGLQFSAGNAIMGDKVKRPNGPIKFLVKAVAPDAIKEVVIFRNNKIVHRAAPGKAEIELAWTDQAPLDEKHVWYYTRIQTNDEELAWSSPIWFVA</sequence>
<dbReference type="Proteomes" id="UP000346198">
    <property type="component" value="Unassembled WGS sequence"/>
</dbReference>
<protein>
    <recommendedName>
        <fullName evidence="3">DUF3604 domain-containing protein</fullName>
    </recommendedName>
</protein>
<keyword evidence="2" id="KW-1185">Reference proteome</keyword>
<dbReference type="AlphaFoldDB" id="A0A6C2UHQ6"/>
<dbReference type="EMBL" id="CAAHFH010000001">
    <property type="protein sequence ID" value="VGO19479.1"/>
    <property type="molecule type" value="Genomic_DNA"/>
</dbReference>
<evidence type="ECO:0000313" key="2">
    <source>
        <dbReference type="Proteomes" id="UP000346198"/>
    </source>
</evidence>
<evidence type="ECO:0008006" key="3">
    <source>
        <dbReference type="Google" id="ProtNLM"/>
    </source>
</evidence>
<evidence type="ECO:0000313" key="1">
    <source>
        <dbReference type="EMBL" id="VGO19479.1"/>
    </source>
</evidence>
<name>A0A6C2UHQ6_9BACT</name>
<gene>
    <name evidence="1" type="ORF">SCARR_01538</name>
</gene>
<reference evidence="1 2" key="1">
    <citation type="submission" date="2019-04" db="EMBL/GenBank/DDBJ databases">
        <authorList>
            <person name="Van Vliet M D."/>
        </authorList>
    </citation>
    <scope>NUCLEOTIDE SEQUENCE [LARGE SCALE GENOMIC DNA]</scope>
    <source>
        <strain evidence="1 2">F21</strain>
    </source>
</reference>
<dbReference type="PROSITE" id="PS51318">
    <property type="entry name" value="TAT"/>
    <property type="match status" value="1"/>
</dbReference>
<dbReference type="InterPro" id="IPR006311">
    <property type="entry name" value="TAT_signal"/>
</dbReference>
<dbReference type="SUPFAM" id="SSF89550">
    <property type="entry name" value="PHP domain-like"/>
    <property type="match status" value="1"/>
</dbReference>
<dbReference type="Pfam" id="PF12228">
    <property type="entry name" value="DUF3604"/>
    <property type="match status" value="2"/>
</dbReference>
<dbReference type="InterPro" id="IPR022028">
    <property type="entry name" value="DUF3604"/>
</dbReference>
<proteinExistence type="predicted"/>
<dbReference type="Gene3D" id="3.20.20.140">
    <property type="entry name" value="Metal-dependent hydrolases"/>
    <property type="match status" value="1"/>
</dbReference>